<organism evidence="2 3">
    <name type="scientific">Methanobrevibacter millerae</name>
    <dbReference type="NCBI Taxonomy" id="230361"/>
    <lineage>
        <taxon>Archaea</taxon>
        <taxon>Methanobacteriati</taxon>
        <taxon>Methanobacteriota</taxon>
        <taxon>Methanomada group</taxon>
        <taxon>Methanobacteria</taxon>
        <taxon>Methanobacteriales</taxon>
        <taxon>Methanobacteriaceae</taxon>
        <taxon>Methanobrevibacter</taxon>
    </lineage>
</organism>
<gene>
    <name evidence="2" type="ORF">E7Z73_01070</name>
</gene>
<reference evidence="2" key="1">
    <citation type="submission" date="2019-04" db="EMBL/GenBank/DDBJ databases">
        <title>Evolution of Biomass-Degrading Anaerobic Consortia Revealed by Metagenomics.</title>
        <authorList>
            <person name="Peng X."/>
        </authorList>
    </citation>
    <scope>NUCLEOTIDE SEQUENCE</scope>
    <source>
        <strain evidence="2">SIG12</strain>
    </source>
</reference>
<protein>
    <submittedName>
        <fullName evidence="2">Uncharacterized protein</fullName>
    </submittedName>
</protein>
<evidence type="ECO:0000256" key="1">
    <source>
        <dbReference type="SAM" id="MobiDB-lite"/>
    </source>
</evidence>
<feature type="region of interest" description="Disordered" evidence="1">
    <location>
        <begin position="287"/>
        <end position="319"/>
    </location>
</feature>
<dbReference type="Proteomes" id="UP000762703">
    <property type="component" value="Unassembled WGS sequence"/>
</dbReference>
<comment type="caution">
    <text evidence="2">The sequence shown here is derived from an EMBL/GenBank/DDBJ whole genome shotgun (WGS) entry which is preliminary data.</text>
</comment>
<proteinExistence type="predicted"/>
<evidence type="ECO:0000313" key="2">
    <source>
        <dbReference type="EMBL" id="MBE6504322.1"/>
    </source>
</evidence>
<name>A0A8T3VB09_9EURY</name>
<dbReference type="RefSeq" id="WP_303735966.1">
    <property type="nucleotide sequence ID" value="NZ_SUTE01000003.1"/>
</dbReference>
<dbReference type="EMBL" id="SUTE01000003">
    <property type="protein sequence ID" value="MBE6504322.1"/>
    <property type="molecule type" value="Genomic_DNA"/>
</dbReference>
<dbReference type="AlphaFoldDB" id="A0A8T3VB09"/>
<evidence type="ECO:0000313" key="3">
    <source>
        <dbReference type="Proteomes" id="UP000762703"/>
    </source>
</evidence>
<sequence length="357" mass="41592">MVRKRKFAKHFDLAHSLMFSAYPSQYTKALGVPGEFVKRINQRVHLKNGSTGKIDLAYIADPDDKILFERVATALEHQSTPINDTKLSKIGDYDIQLVADENLPTFIVIASHLNEEKSKNLLKRSPSDITKPYFLDLGEENISKRLNSVSRIINSNQHLNIEDALNLGIIVLYTQRNQAYENIEKVLNLYLKVSTKLEFKIEYILYSVITIMIDAYFDDENKYNELINMINDNTSEESKQKFSLEEYLLEDMKYMKEHMEENLAAAKNTIEKQNSELEKQKYEIEKQNNEIEKQNNEIEKQNSELEKQNNEIEKQNSELEKQKYEIEKQNNEIEKANGKIADLEAENQILKEKVNGK</sequence>
<accession>A0A8T3VB09</accession>